<name>A0A9D3NE88_9TELE</name>
<evidence type="ECO:0000313" key="3">
    <source>
        <dbReference type="EMBL" id="KAG7319693.1"/>
    </source>
</evidence>
<keyword evidence="4" id="KW-1185">Reference proteome</keyword>
<proteinExistence type="inferred from homology"/>
<dbReference type="EMBL" id="JAHKSW010000020">
    <property type="protein sequence ID" value="KAG7319693.1"/>
    <property type="molecule type" value="Genomic_DNA"/>
</dbReference>
<organism evidence="3 4">
    <name type="scientific">Hemibagrus wyckioides</name>
    <dbReference type="NCBI Taxonomy" id="337641"/>
    <lineage>
        <taxon>Eukaryota</taxon>
        <taxon>Metazoa</taxon>
        <taxon>Chordata</taxon>
        <taxon>Craniata</taxon>
        <taxon>Vertebrata</taxon>
        <taxon>Euteleostomi</taxon>
        <taxon>Actinopterygii</taxon>
        <taxon>Neopterygii</taxon>
        <taxon>Teleostei</taxon>
        <taxon>Ostariophysi</taxon>
        <taxon>Siluriformes</taxon>
        <taxon>Bagridae</taxon>
        <taxon>Hemibagrus</taxon>
    </lineage>
</organism>
<dbReference type="Proteomes" id="UP000824219">
    <property type="component" value="Linkage Group LG20"/>
</dbReference>
<evidence type="ECO:0000313" key="4">
    <source>
        <dbReference type="Proteomes" id="UP000824219"/>
    </source>
</evidence>
<comment type="caution">
    <text evidence="3">The sequence shown here is derived from an EMBL/GenBank/DDBJ whole genome shotgun (WGS) entry which is preliminary data.</text>
</comment>
<comment type="similarity">
    <text evidence="1">Belongs to the PIH1 family.</text>
</comment>
<reference evidence="3 4" key="1">
    <citation type="submission" date="2021-06" db="EMBL/GenBank/DDBJ databases">
        <title>Chromosome-level genome assembly of the red-tail catfish (Hemibagrus wyckioides).</title>
        <authorList>
            <person name="Shao F."/>
        </authorList>
    </citation>
    <scope>NUCLEOTIDE SEQUENCE [LARGE SCALE GENOMIC DNA]</scope>
    <source>
        <strain evidence="3">EC202008001</strain>
        <tissue evidence="3">Blood</tissue>
    </source>
</reference>
<dbReference type="GO" id="GO:0030317">
    <property type="term" value="P:flagellated sperm motility"/>
    <property type="evidence" value="ECO:0007669"/>
    <property type="project" value="TreeGrafter"/>
</dbReference>
<dbReference type="OrthoDB" id="25887at2759"/>
<dbReference type="Pfam" id="PF18201">
    <property type="entry name" value="PIH1_CS"/>
    <property type="match status" value="1"/>
</dbReference>
<evidence type="ECO:0000256" key="1">
    <source>
        <dbReference type="ARBA" id="ARBA00008511"/>
    </source>
</evidence>
<dbReference type="PANTHER" id="PTHR21083:SF0">
    <property type="entry name" value="DYNEIN AXONEMAL ASSEMBLY FACTOR 6"/>
    <property type="match status" value="1"/>
</dbReference>
<dbReference type="GO" id="GO:0005737">
    <property type="term" value="C:cytoplasm"/>
    <property type="evidence" value="ECO:0007669"/>
    <property type="project" value="TreeGrafter"/>
</dbReference>
<evidence type="ECO:0000259" key="2">
    <source>
        <dbReference type="Pfam" id="PF18201"/>
    </source>
</evidence>
<dbReference type="InterPro" id="IPR041442">
    <property type="entry name" value="PIH1D1/2/3_CS-like"/>
</dbReference>
<gene>
    <name evidence="3" type="ORF">KOW79_016836</name>
</gene>
<dbReference type="GO" id="GO:0045505">
    <property type="term" value="F:dynein intermediate chain binding"/>
    <property type="evidence" value="ECO:0007669"/>
    <property type="project" value="TreeGrafter"/>
</dbReference>
<dbReference type="GO" id="GO:0070286">
    <property type="term" value="P:axonemal dynein complex assembly"/>
    <property type="evidence" value="ECO:0007669"/>
    <property type="project" value="InterPro"/>
</dbReference>
<sequence length="195" mass="21633">MVELSSLQNLQALSDLLSLPADEESDAEDCKNVNLMAKMGPGHIGACSPASRQGNNAVHRTCGKNTKDIWDMEEVTEGTHSDDLEDPRPQPEYEIIMKQSVGTEDLFLGMSRNNPSSMCCESMLVRVKLPKTQASDLVLGVKERFIDLRTPNYRLALHLPHSVHNSKGTARFITGRCELEITLPMNRPLDSINLT</sequence>
<dbReference type="PANTHER" id="PTHR21083">
    <property type="entry name" value="TWISTER"/>
    <property type="match status" value="1"/>
</dbReference>
<protein>
    <recommendedName>
        <fullName evidence="2">PIH1D1/2/3 CS-like domain-containing protein</fullName>
    </recommendedName>
</protein>
<dbReference type="GO" id="GO:0051087">
    <property type="term" value="F:protein-folding chaperone binding"/>
    <property type="evidence" value="ECO:0007669"/>
    <property type="project" value="InterPro"/>
</dbReference>
<accession>A0A9D3NE88</accession>
<dbReference type="AlphaFoldDB" id="A0A9D3NE88"/>
<feature type="domain" description="PIH1D1/2/3 CS-like" evidence="2">
    <location>
        <begin position="90"/>
        <end position="185"/>
    </location>
</feature>
<dbReference type="InterPro" id="IPR026697">
    <property type="entry name" value="DNAAF6"/>
</dbReference>